<sequence>MNLAIFLIGAITAEILASPLIWMLVLLFGAVMLVGRIARKERERGKQGKNRRNSPLMELVLLGVLVPLIFEVAFRVGLLSISLVIVFALAVLVALKGFRTVPADHVGIVYRAHGSSHPKFPNVTPHNTRGVLARTLRPGQRCWLFPLLYHVKYVPRVRVEENNIGLVTAKEGKVRPAGRSLAARVECDNFQDGEAFLLNGGEQGRQVDTLANGQTYCINTELFEVEQVHRVYIPQGTIGLVNARAGGIRPPDRLFGPHVECDNFQDGISFLAGGGQQGVQLAILQGGAYYNINPAVFDVATSWNVGGRKGELGPHHLKEISIPPGYTGVVITLDGAEPESPDRPAPRVPGHQGFRLPWVFLQNGGQRGVQEETLREGTVCALNPYFVRVVLIPTRVLILEWNDKSPAERLNYDAHLGRIAVTVQGHRLFVDMSQTLRIPPESAPLLVSKNGGSQTTGIGGLDWNPLPVQRFVERVLGAIVVSYFNEIAAAATVKEFLEAYAETRTDLASQVRNALQAWGVEAQNTTLGEFMAEDPKLNEVLKRPAHEQMRSELLDLELANAEREDAIDVVKVRAESRRVALELKNRIEVLGPENVMVLEMLRELTKAPVPQFIGGGDLSAYLATQPVARLEELLEKMRSLQEKTALESGQQSSLTEGATRGEIQADARNIQGDIQ</sequence>
<gene>
    <name evidence="4" type="ORF">MW084_15245</name>
</gene>
<organism evidence="4 5">
    <name type="scientific">Streptomyces sudanensis</name>
    <dbReference type="NCBI Taxonomy" id="436397"/>
    <lineage>
        <taxon>Bacteria</taxon>
        <taxon>Bacillati</taxon>
        <taxon>Actinomycetota</taxon>
        <taxon>Actinomycetes</taxon>
        <taxon>Kitasatosporales</taxon>
        <taxon>Streptomycetaceae</taxon>
        <taxon>Streptomyces</taxon>
    </lineage>
</organism>
<dbReference type="RefSeq" id="WP_010470391.1">
    <property type="nucleotide sequence ID" value="NZ_CP095474.1"/>
</dbReference>
<reference evidence="4" key="1">
    <citation type="submission" date="2022-04" db="EMBL/GenBank/DDBJ databases">
        <title>Systematic whole-genome sequencing reveals an unexpected diversity among actinomycetoma pathogens and provides insights into their antibacterial susceptibilities.</title>
        <authorList>
            <person name="Watson A.K."/>
            <person name="Kepplinger B."/>
            <person name="Bakhiet S.M."/>
            <person name="Mhmoud N.A."/>
            <person name="Chapman J."/>
            <person name="Allenby N."/>
            <person name="Mickiewicz K."/>
            <person name="Goodfellow M."/>
            <person name="Fahal A.H."/>
            <person name="Errington J."/>
        </authorList>
    </citation>
    <scope>NUCLEOTIDE SEQUENCE</scope>
    <source>
        <strain evidence="4">SD 504</strain>
    </source>
</reference>
<dbReference type="Pfam" id="PF01145">
    <property type="entry name" value="Band_7"/>
    <property type="match status" value="1"/>
</dbReference>
<evidence type="ECO:0000259" key="3">
    <source>
        <dbReference type="Pfam" id="PF01145"/>
    </source>
</evidence>
<keyword evidence="5" id="KW-1185">Reference proteome</keyword>
<dbReference type="Proteomes" id="UP001056383">
    <property type="component" value="Chromosome"/>
</dbReference>
<keyword evidence="2" id="KW-0812">Transmembrane</keyword>
<feature type="region of interest" description="Disordered" evidence="1">
    <location>
        <begin position="644"/>
        <end position="675"/>
    </location>
</feature>
<evidence type="ECO:0000256" key="2">
    <source>
        <dbReference type="SAM" id="Phobius"/>
    </source>
</evidence>
<feature type="compositionally biased region" description="Polar residues" evidence="1">
    <location>
        <begin position="647"/>
        <end position="656"/>
    </location>
</feature>
<name>A0ABY4TF22_9ACTN</name>
<keyword evidence="2" id="KW-0472">Membrane</keyword>
<dbReference type="InterPro" id="IPR001107">
    <property type="entry name" value="Band_7"/>
</dbReference>
<protein>
    <submittedName>
        <fullName evidence="4">SPFH domain-containing protein</fullName>
    </submittedName>
</protein>
<feature type="transmembrane region" description="Helical" evidence="2">
    <location>
        <begin position="6"/>
        <end position="34"/>
    </location>
</feature>
<feature type="domain" description="Band 7" evidence="3">
    <location>
        <begin position="359"/>
        <end position="562"/>
    </location>
</feature>
<feature type="transmembrane region" description="Helical" evidence="2">
    <location>
        <begin position="76"/>
        <end position="95"/>
    </location>
</feature>
<evidence type="ECO:0000256" key="1">
    <source>
        <dbReference type="SAM" id="MobiDB-lite"/>
    </source>
</evidence>
<proteinExistence type="predicted"/>
<evidence type="ECO:0000313" key="5">
    <source>
        <dbReference type="Proteomes" id="UP001056383"/>
    </source>
</evidence>
<keyword evidence="2" id="KW-1133">Transmembrane helix</keyword>
<evidence type="ECO:0000313" key="4">
    <source>
        <dbReference type="EMBL" id="URN17066.1"/>
    </source>
</evidence>
<accession>A0ABY4TF22</accession>
<dbReference type="EMBL" id="CP095474">
    <property type="protein sequence ID" value="URN17066.1"/>
    <property type="molecule type" value="Genomic_DNA"/>
</dbReference>